<evidence type="ECO:0000313" key="2">
    <source>
        <dbReference type="Proteomes" id="UP001212123"/>
    </source>
</evidence>
<accession>A0ABT5A6H2</accession>
<proteinExistence type="predicted"/>
<name>A0ABT5A6H2_9CYAN</name>
<evidence type="ECO:0000313" key="1">
    <source>
        <dbReference type="EMBL" id="MDB9487554.1"/>
    </source>
</evidence>
<gene>
    <name evidence="1" type="ORF">PN492_13520</name>
</gene>
<dbReference type="EMBL" id="JAQMTU010000078">
    <property type="protein sequence ID" value="MDB9487554.1"/>
    <property type="molecule type" value="Genomic_DNA"/>
</dbReference>
<protein>
    <recommendedName>
        <fullName evidence="3">TMhelix containing protein</fullName>
    </recommendedName>
</protein>
<dbReference type="Proteomes" id="UP001212123">
    <property type="component" value="Unassembled WGS sequence"/>
</dbReference>
<dbReference type="RefSeq" id="WP_155963724.1">
    <property type="nucleotide sequence ID" value="NZ_JAQMTU010000078.1"/>
</dbReference>
<sequence length="55" mass="6289">MKTAIIALAISIIAMLGIGIFLPNQEKVKNECDDIKEEAYIVCLQEENYFRENLE</sequence>
<comment type="caution">
    <text evidence="1">The sequence shown here is derived from an EMBL/GenBank/DDBJ whole genome shotgun (WGS) entry which is preliminary data.</text>
</comment>
<evidence type="ECO:0008006" key="3">
    <source>
        <dbReference type="Google" id="ProtNLM"/>
    </source>
</evidence>
<reference evidence="1 2" key="1">
    <citation type="submission" date="2023-01" db="EMBL/GenBank/DDBJ databases">
        <title>Genomes from the Australian National Cyanobacteria Reference Collection.</title>
        <authorList>
            <person name="Willis A."/>
            <person name="Lee E.M.F."/>
        </authorList>
    </citation>
    <scope>NUCLEOTIDE SEQUENCE [LARGE SCALE GENOMIC DNA]</scope>
    <source>
        <strain evidence="1 2">CS-537/01</strain>
    </source>
</reference>
<keyword evidence="2" id="KW-1185">Reference proteome</keyword>
<organism evidence="1 2">
    <name type="scientific">Dolichospermum circinale CS-537/01</name>
    <dbReference type="NCBI Taxonomy" id="3021739"/>
    <lineage>
        <taxon>Bacteria</taxon>
        <taxon>Bacillati</taxon>
        <taxon>Cyanobacteriota</taxon>
        <taxon>Cyanophyceae</taxon>
        <taxon>Nostocales</taxon>
        <taxon>Aphanizomenonaceae</taxon>
        <taxon>Dolichospermum</taxon>
        <taxon>Dolichospermum circinale</taxon>
    </lineage>
</organism>